<dbReference type="EC" id="5.1.3.-" evidence="4"/>
<name>A0ABY8QI88_9RHOB</name>
<dbReference type="InterPro" id="IPR047215">
    <property type="entry name" value="Galactose_mutarotase-like"/>
</dbReference>
<dbReference type="InterPro" id="IPR008183">
    <property type="entry name" value="Aldose_1/G6P_1-epimerase"/>
</dbReference>
<dbReference type="Gene3D" id="2.70.98.10">
    <property type="match status" value="1"/>
</dbReference>
<dbReference type="InterPro" id="IPR014718">
    <property type="entry name" value="GH-type_carb-bd"/>
</dbReference>
<keyword evidence="3" id="KW-0119">Carbohydrate metabolism</keyword>
<evidence type="ECO:0000256" key="1">
    <source>
        <dbReference type="ARBA" id="ARBA00006206"/>
    </source>
</evidence>
<keyword evidence="2 4" id="KW-0413">Isomerase</keyword>
<dbReference type="PANTHER" id="PTHR10091:SF0">
    <property type="entry name" value="GALACTOSE MUTAROTASE"/>
    <property type="match status" value="1"/>
</dbReference>
<gene>
    <name evidence="4" type="ORF">QF118_01990</name>
</gene>
<keyword evidence="5" id="KW-1185">Reference proteome</keyword>
<evidence type="ECO:0000313" key="5">
    <source>
        <dbReference type="Proteomes" id="UP001241605"/>
    </source>
</evidence>
<comment type="similarity">
    <text evidence="1">Belongs to the aldose epimerase family.</text>
</comment>
<dbReference type="SUPFAM" id="SSF74650">
    <property type="entry name" value="Galactose mutarotase-like"/>
    <property type="match status" value="1"/>
</dbReference>
<sequence>MHDPIQTHTLRDGDTEITVLSMGCAIQDWTVAGRRVVLGYDDMENYRENPKSMGIVVGRIANRTAGSQFELDGQIWKLTSRGERPHLHGGPGGIGWQNWQMEPQGDRAVNLRLHSPHLDQGYPGAVDFVVRLTLDRPALTWDMTATPDRKTPINLAQHVYFNLAGRGTIRDHSFQIAASHYTPVDQNLIPTGVILPVDDTRYDLRAPRLLDAVDPENLGYDLNFALDQAAGPKVTVRAPDGMTLTLWTDRKGLQLYTSNMLSSYGTPHPDIPHDPFAGFCVEAQDFPNTVNTPDFGSILCTPDAPYRQRTTIRIAKD</sequence>
<reference evidence="4 5" key="1">
    <citation type="submission" date="2023-05" db="EMBL/GenBank/DDBJ databases">
        <title>YMD87, complete Genome.</title>
        <authorList>
            <person name="Zhang J."/>
            <person name="Xu X."/>
        </authorList>
    </citation>
    <scope>NUCLEOTIDE SEQUENCE [LARGE SCALE GENOMIC DNA]</scope>
    <source>
        <strain evidence="4 5">YMD87</strain>
    </source>
</reference>
<dbReference type="CDD" id="cd09019">
    <property type="entry name" value="galactose_mutarotase_like"/>
    <property type="match status" value="1"/>
</dbReference>
<evidence type="ECO:0000256" key="3">
    <source>
        <dbReference type="ARBA" id="ARBA00023277"/>
    </source>
</evidence>
<dbReference type="GO" id="GO:0016853">
    <property type="term" value="F:isomerase activity"/>
    <property type="evidence" value="ECO:0007669"/>
    <property type="project" value="UniProtKB-KW"/>
</dbReference>
<organism evidence="4 5">
    <name type="scientific">Tropicibacter oceani</name>
    <dbReference type="NCBI Taxonomy" id="3058420"/>
    <lineage>
        <taxon>Bacteria</taxon>
        <taxon>Pseudomonadati</taxon>
        <taxon>Pseudomonadota</taxon>
        <taxon>Alphaproteobacteria</taxon>
        <taxon>Rhodobacterales</taxon>
        <taxon>Roseobacteraceae</taxon>
        <taxon>Tropicibacter</taxon>
    </lineage>
</organism>
<dbReference type="Proteomes" id="UP001241605">
    <property type="component" value="Chromosome"/>
</dbReference>
<protein>
    <submittedName>
        <fullName evidence="4">Aldose epimerase family protein</fullName>
        <ecNumber evidence="4">5.1.3.-</ecNumber>
    </submittedName>
</protein>
<dbReference type="RefSeq" id="WP_282300967.1">
    <property type="nucleotide sequence ID" value="NZ_CP124616.1"/>
</dbReference>
<evidence type="ECO:0000256" key="2">
    <source>
        <dbReference type="ARBA" id="ARBA00023235"/>
    </source>
</evidence>
<dbReference type="Pfam" id="PF01263">
    <property type="entry name" value="Aldose_epim"/>
    <property type="match status" value="1"/>
</dbReference>
<proteinExistence type="inferred from homology"/>
<dbReference type="PANTHER" id="PTHR10091">
    <property type="entry name" value="ALDOSE-1-EPIMERASE"/>
    <property type="match status" value="1"/>
</dbReference>
<accession>A0ABY8QI88</accession>
<evidence type="ECO:0000313" key="4">
    <source>
        <dbReference type="EMBL" id="WGW04335.1"/>
    </source>
</evidence>
<dbReference type="EMBL" id="CP124616">
    <property type="protein sequence ID" value="WGW04335.1"/>
    <property type="molecule type" value="Genomic_DNA"/>
</dbReference>
<dbReference type="InterPro" id="IPR011013">
    <property type="entry name" value="Gal_mutarotase_sf_dom"/>
</dbReference>